<reference evidence="1" key="2">
    <citation type="journal article" date="2024" name="Plant">
        <title>Genomic evolution and insights into agronomic trait innovations of Sesamum species.</title>
        <authorList>
            <person name="Miao H."/>
            <person name="Wang L."/>
            <person name="Qu L."/>
            <person name="Liu H."/>
            <person name="Sun Y."/>
            <person name="Le M."/>
            <person name="Wang Q."/>
            <person name="Wei S."/>
            <person name="Zheng Y."/>
            <person name="Lin W."/>
            <person name="Duan Y."/>
            <person name="Cao H."/>
            <person name="Xiong S."/>
            <person name="Wang X."/>
            <person name="Wei L."/>
            <person name="Li C."/>
            <person name="Ma Q."/>
            <person name="Ju M."/>
            <person name="Zhao R."/>
            <person name="Li G."/>
            <person name="Mu C."/>
            <person name="Tian Q."/>
            <person name="Mei H."/>
            <person name="Zhang T."/>
            <person name="Gao T."/>
            <person name="Zhang H."/>
        </authorList>
    </citation>
    <scope>NUCLEOTIDE SEQUENCE</scope>
    <source>
        <strain evidence="1">3651</strain>
    </source>
</reference>
<comment type="caution">
    <text evidence="1">The sequence shown here is derived from an EMBL/GenBank/DDBJ whole genome shotgun (WGS) entry which is preliminary data.</text>
</comment>
<gene>
    <name evidence="1" type="ORF">Salat_0114600</name>
</gene>
<name>A0AAE1YY29_9LAMI</name>
<dbReference type="AlphaFoldDB" id="A0AAE1YY29"/>
<organism evidence="1 2">
    <name type="scientific">Sesamum alatum</name>
    <dbReference type="NCBI Taxonomy" id="300844"/>
    <lineage>
        <taxon>Eukaryota</taxon>
        <taxon>Viridiplantae</taxon>
        <taxon>Streptophyta</taxon>
        <taxon>Embryophyta</taxon>
        <taxon>Tracheophyta</taxon>
        <taxon>Spermatophyta</taxon>
        <taxon>Magnoliopsida</taxon>
        <taxon>eudicotyledons</taxon>
        <taxon>Gunneridae</taxon>
        <taxon>Pentapetalae</taxon>
        <taxon>asterids</taxon>
        <taxon>lamiids</taxon>
        <taxon>Lamiales</taxon>
        <taxon>Pedaliaceae</taxon>
        <taxon>Sesamum</taxon>
    </lineage>
</organism>
<sequence>MAPVALCHEPDVKGCCPPPSDHLIQHHSRRTVLELRRAVGVESNNCFRARLYLNLIFSASTERNAYLSYFKYHVATAAAEIVSLQPTTSLPTTDSGNNLVLLNFQAIEDQQCEHHHHPSALQQQNCGPLYLMAISGYVS</sequence>
<protein>
    <submittedName>
        <fullName evidence="1">Uncharacterized protein</fullName>
    </submittedName>
</protein>
<dbReference type="EMBL" id="JACGWO010000001">
    <property type="protein sequence ID" value="KAK4437806.1"/>
    <property type="molecule type" value="Genomic_DNA"/>
</dbReference>
<evidence type="ECO:0000313" key="1">
    <source>
        <dbReference type="EMBL" id="KAK4437806.1"/>
    </source>
</evidence>
<keyword evidence="2" id="KW-1185">Reference proteome</keyword>
<dbReference type="Proteomes" id="UP001293254">
    <property type="component" value="Unassembled WGS sequence"/>
</dbReference>
<accession>A0AAE1YY29</accession>
<evidence type="ECO:0000313" key="2">
    <source>
        <dbReference type="Proteomes" id="UP001293254"/>
    </source>
</evidence>
<proteinExistence type="predicted"/>
<reference evidence="1" key="1">
    <citation type="submission" date="2020-06" db="EMBL/GenBank/DDBJ databases">
        <authorList>
            <person name="Li T."/>
            <person name="Hu X."/>
            <person name="Zhang T."/>
            <person name="Song X."/>
            <person name="Zhang H."/>
            <person name="Dai N."/>
            <person name="Sheng W."/>
            <person name="Hou X."/>
            <person name="Wei L."/>
        </authorList>
    </citation>
    <scope>NUCLEOTIDE SEQUENCE</scope>
    <source>
        <strain evidence="1">3651</strain>
        <tissue evidence="1">Leaf</tissue>
    </source>
</reference>